<dbReference type="Proteomes" id="UP000231070">
    <property type="component" value="Unassembled WGS sequence"/>
</dbReference>
<sequence>MLQHSRAGGRRRETHVKQDRQHRVPTADDVALLAGVSRSAVSRTFTEGASVAPATREKVVAAARSLGYRVNFLARSLSRQRTNLIGLVVSDLDNPFRAAMMDQIARRLIEEHYRPFVLPTATGGDTRHLIDMMVHYNVCGAIVTGDASPGEIAEACAAYGVPLTLINKPEVGPTVANVSMDMDKAGRLMAEELYAAGCRRIALAGQERQSYSIGRRRDSFLRHARRLGLDIVGDFRGPVQNYAGGVAAAEAFLAAGVTVDGVHCGNDYLALGFLDHLRRRAGLRVPEDLKVIGCDDIAEAGWLSYDLTTIRQDPVEVARSAVDCLIGQIDAPDRPSPSMPAAKIVDVTLVRRGSTGAAPSSRGK</sequence>
<evidence type="ECO:0000256" key="1">
    <source>
        <dbReference type="ARBA" id="ARBA00022491"/>
    </source>
</evidence>
<dbReference type="PANTHER" id="PTHR30146:SF95">
    <property type="entry name" value="RIBOSE OPERON REPRESSOR"/>
    <property type="match status" value="1"/>
</dbReference>
<dbReference type="SMART" id="SM00354">
    <property type="entry name" value="HTH_LACI"/>
    <property type="match status" value="1"/>
</dbReference>
<proteinExistence type="predicted"/>
<gene>
    <name evidence="7" type="ORF">CJ014_20850</name>
</gene>
<feature type="domain" description="HTH lacI-type" evidence="6">
    <location>
        <begin position="25"/>
        <end position="79"/>
    </location>
</feature>
<dbReference type="Gene3D" id="1.10.260.40">
    <property type="entry name" value="lambda repressor-like DNA-binding domains"/>
    <property type="match status" value="1"/>
</dbReference>
<dbReference type="Pfam" id="PF00356">
    <property type="entry name" value="LacI"/>
    <property type="match status" value="1"/>
</dbReference>
<keyword evidence="4" id="KW-0804">Transcription</keyword>
<feature type="compositionally biased region" description="Basic and acidic residues" evidence="5">
    <location>
        <begin position="15"/>
        <end position="24"/>
    </location>
</feature>
<evidence type="ECO:0000313" key="7">
    <source>
        <dbReference type="EMBL" id="PIO97266.1"/>
    </source>
</evidence>
<dbReference type="GO" id="GO:0000976">
    <property type="term" value="F:transcription cis-regulatory region binding"/>
    <property type="evidence" value="ECO:0007669"/>
    <property type="project" value="TreeGrafter"/>
</dbReference>
<dbReference type="AlphaFoldDB" id="A0A2G9WRC9"/>
<keyword evidence="8" id="KW-1185">Reference proteome</keyword>
<dbReference type="Gene3D" id="3.40.50.2300">
    <property type="match status" value="2"/>
</dbReference>
<dbReference type="SUPFAM" id="SSF47413">
    <property type="entry name" value="lambda repressor-like DNA-binding domains"/>
    <property type="match status" value="1"/>
</dbReference>
<accession>A0A2G9WRC9</accession>
<protein>
    <submittedName>
        <fullName evidence="7">LacI family transcriptional regulator</fullName>
    </submittedName>
</protein>
<reference evidence="7 8" key="1">
    <citation type="submission" date="2017-08" db="EMBL/GenBank/DDBJ databases">
        <title>Pleomorphomonas carboxidotrophicus sp. nov., a new mesophilic hydrogenogenic carboxidotroph.</title>
        <authorList>
            <person name="Esquivel-Elizondo S."/>
            <person name="Krajmalnik-Brown R."/>
            <person name="Maldonado J."/>
        </authorList>
    </citation>
    <scope>NUCLEOTIDE SEQUENCE [LARGE SCALE GENOMIC DNA]</scope>
    <source>
        <strain evidence="7 8">SVCO-16</strain>
    </source>
</reference>
<keyword evidence="3" id="KW-0238">DNA-binding</keyword>
<evidence type="ECO:0000256" key="4">
    <source>
        <dbReference type="ARBA" id="ARBA00023163"/>
    </source>
</evidence>
<evidence type="ECO:0000256" key="3">
    <source>
        <dbReference type="ARBA" id="ARBA00023125"/>
    </source>
</evidence>
<evidence type="ECO:0000256" key="5">
    <source>
        <dbReference type="SAM" id="MobiDB-lite"/>
    </source>
</evidence>
<dbReference type="OrthoDB" id="9772505at2"/>
<dbReference type="PROSITE" id="PS50932">
    <property type="entry name" value="HTH_LACI_2"/>
    <property type="match status" value="1"/>
</dbReference>
<dbReference type="CDD" id="cd06278">
    <property type="entry name" value="PBP1_LacI-like"/>
    <property type="match status" value="1"/>
</dbReference>
<evidence type="ECO:0000256" key="2">
    <source>
        <dbReference type="ARBA" id="ARBA00023015"/>
    </source>
</evidence>
<dbReference type="Pfam" id="PF13377">
    <property type="entry name" value="Peripla_BP_3"/>
    <property type="match status" value="1"/>
</dbReference>
<dbReference type="CDD" id="cd01392">
    <property type="entry name" value="HTH_LacI"/>
    <property type="match status" value="1"/>
</dbReference>
<keyword evidence="2" id="KW-0805">Transcription regulation</keyword>
<dbReference type="GO" id="GO:0003700">
    <property type="term" value="F:DNA-binding transcription factor activity"/>
    <property type="evidence" value="ECO:0007669"/>
    <property type="project" value="TreeGrafter"/>
</dbReference>
<dbReference type="InterPro" id="IPR000843">
    <property type="entry name" value="HTH_LacI"/>
</dbReference>
<dbReference type="SUPFAM" id="SSF53822">
    <property type="entry name" value="Periplasmic binding protein-like I"/>
    <property type="match status" value="1"/>
</dbReference>
<dbReference type="PANTHER" id="PTHR30146">
    <property type="entry name" value="LACI-RELATED TRANSCRIPTIONAL REPRESSOR"/>
    <property type="match status" value="1"/>
</dbReference>
<dbReference type="InterPro" id="IPR046335">
    <property type="entry name" value="LacI/GalR-like_sensor"/>
</dbReference>
<name>A0A2G9WRC9_9HYPH</name>
<dbReference type="InterPro" id="IPR010982">
    <property type="entry name" value="Lambda_DNA-bd_dom_sf"/>
</dbReference>
<keyword evidence="1" id="KW-0678">Repressor</keyword>
<feature type="region of interest" description="Disordered" evidence="5">
    <location>
        <begin position="1"/>
        <end position="24"/>
    </location>
</feature>
<dbReference type="InterPro" id="IPR028082">
    <property type="entry name" value="Peripla_BP_I"/>
</dbReference>
<organism evidence="7 8">
    <name type="scientific">Pleomorphomonas carboxyditropha</name>
    <dbReference type="NCBI Taxonomy" id="2023338"/>
    <lineage>
        <taxon>Bacteria</taxon>
        <taxon>Pseudomonadati</taxon>
        <taxon>Pseudomonadota</taxon>
        <taxon>Alphaproteobacteria</taxon>
        <taxon>Hyphomicrobiales</taxon>
        <taxon>Pleomorphomonadaceae</taxon>
        <taxon>Pleomorphomonas</taxon>
    </lineage>
</organism>
<evidence type="ECO:0000259" key="6">
    <source>
        <dbReference type="PROSITE" id="PS50932"/>
    </source>
</evidence>
<evidence type="ECO:0000313" key="8">
    <source>
        <dbReference type="Proteomes" id="UP000231070"/>
    </source>
</evidence>
<dbReference type="EMBL" id="NQVN01000019">
    <property type="protein sequence ID" value="PIO97266.1"/>
    <property type="molecule type" value="Genomic_DNA"/>
</dbReference>
<comment type="caution">
    <text evidence="7">The sequence shown here is derived from an EMBL/GenBank/DDBJ whole genome shotgun (WGS) entry which is preliminary data.</text>
</comment>